<dbReference type="InterPro" id="IPR013249">
    <property type="entry name" value="RNA_pol_sigma70_r4_t2"/>
</dbReference>
<dbReference type="InterPro" id="IPR039425">
    <property type="entry name" value="RNA_pol_sigma-70-like"/>
</dbReference>
<protein>
    <submittedName>
        <fullName evidence="7">RNA polymerase ECF-type sigma factor, sigma70 superfamily</fullName>
    </submittedName>
</protein>
<organism evidence="7 8">
    <name type="scientific">Psychroflexus torquis (strain ATCC 700755 / CIP 106069 / ACAM 623)</name>
    <dbReference type="NCBI Taxonomy" id="313595"/>
    <lineage>
        <taxon>Bacteria</taxon>
        <taxon>Pseudomonadati</taxon>
        <taxon>Bacteroidota</taxon>
        <taxon>Flavobacteriia</taxon>
        <taxon>Flavobacteriales</taxon>
        <taxon>Flavobacteriaceae</taxon>
        <taxon>Psychroflexus</taxon>
    </lineage>
</organism>
<keyword evidence="4" id="KW-0804">Transcription</keyword>
<dbReference type="OrthoDB" id="9780326at2"/>
<keyword evidence="8" id="KW-1185">Reference proteome</keyword>
<dbReference type="GO" id="GO:0016987">
    <property type="term" value="F:sigma factor activity"/>
    <property type="evidence" value="ECO:0007669"/>
    <property type="project" value="UniProtKB-KW"/>
</dbReference>
<evidence type="ECO:0000313" key="7">
    <source>
        <dbReference type="EMBL" id="AFU69894.1"/>
    </source>
</evidence>
<sequence>MKEDEIIDHLQKGTKTNEAFQALISKHKVRLYWHIRTIVKLHEDADDVLQDTFIKVFRNIKSFKGDSKLFSWMYRIATNESITFLNKKAKKMKLSDQELNDFLIDSLESDVYFEGSEIQFQLQKAIDTLPQQQKTVFNMRYFEDIPYEEMSEILGSSVGALKSNYHHARKKVEKFLKKD</sequence>
<dbReference type="eggNOG" id="COG1595">
    <property type="taxonomic scope" value="Bacteria"/>
</dbReference>
<dbReference type="InterPro" id="IPR013324">
    <property type="entry name" value="RNA_pol_sigma_r3/r4-like"/>
</dbReference>
<reference evidence="7" key="2">
    <citation type="submission" date="2012-09" db="EMBL/GenBank/DDBJ databases">
        <title>The complete sequence of Psychroflexus torquis an extreme psychrophile from sea-ice that is stimulated by light.</title>
        <authorList>
            <person name="Feng S."/>
            <person name="Powell S.M."/>
            <person name="Bowman J.P."/>
        </authorList>
    </citation>
    <scope>NUCLEOTIDE SEQUENCE [LARGE SCALE GENOMIC DNA]</scope>
    <source>
        <strain evidence="7">ATCC 700755</strain>
    </source>
</reference>
<gene>
    <name evidence="7" type="ordered locus">P700755_003244</name>
</gene>
<dbReference type="SUPFAM" id="SSF88659">
    <property type="entry name" value="Sigma3 and sigma4 domains of RNA polymerase sigma factors"/>
    <property type="match status" value="1"/>
</dbReference>
<feature type="domain" description="RNA polymerase sigma factor 70 region 4 type 2" evidence="6">
    <location>
        <begin position="121"/>
        <end position="171"/>
    </location>
</feature>
<proteinExistence type="inferred from homology"/>
<reference evidence="7" key="1">
    <citation type="submission" date="2006-03" db="EMBL/GenBank/DDBJ databases">
        <authorList>
            <person name="Bowman J."/>
            <person name="Ferriera S."/>
            <person name="Johnson J."/>
            <person name="Kravitz S."/>
            <person name="Halpern A."/>
            <person name="Remington K."/>
            <person name="Beeson K."/>
            <person name="Tran B."/>
            <person name="Rogers Y.-H."/>
            <person name="Friedman R."/>
            <person name="Venter J.C."/>
        </authorList>
    </citation>
    <scope>NUCLEOTIDE SEQUENCE [LARGE SCALE GENOMIC DNA]</scope>
    <source>
        <strain evidence="7">ATCC 700755</strain>
    </source>
</reference>
<dbReference type="NCBIfam" id="TIGR02937">
    <property type="entry name" value="sigma70-ECF"/>
    <property type="match status" value="1"/>
</dbReference>
<evidence type="ECO:0000259" key="6">
    <source>
        <dbReference type="Pfam" id="PF08281"/>
    </source>
</evidence>
<dbReference type="KEGG" id="ptq:P700755_003244"/>
<dbReference type="Gene3D" id="1.10.10.10">
    <property type="entry name" value="Winged helix-like DNA-binding domain superfamily/Winged helix DNA-binding domain"/>
    <property type="match status" value="1"/>
</dbReference>
<evidence type="ECO:0000259" key="5">
    <source>
        <dbReference type="Pfam" id="PF04542"/>
    </source>
</evidence>
<dbReference type="EMBL" id="CP003879">
    <property type="protein sequence ID" value="AFU69894.1"/>
    <property type="molecule type" value="Genomic_DNA"/>
</dbReference>
<dbReference type="STRING" id="313595.P700755_003244"/>
<dbReference type="AlphaFoldDB" id="K4IHQ6"/>
<dbReference type="InterPro" id="IPR013325">
    <property type="entry name" value="RNA_pol_sigma_r2"/>
</dbReference>
<evidence type="ECO:0000256" key="3">
    <source>
        <dbReference type="ARBA" id="ARBA00023082"/>
    </source>
</evidence>
<dbReference type="GO" id="GO:0006352">
    <property type="term" value="P:DNA-templated transcription initiation"/>
    <property type="evidence" value="ECO:0007669"/>
    <property type="project" value="InterPro"/>
</dbReference>
<keyword evidence="3" id="KW-0731">Sigma factor</keyword>
<dbReference type="InterPro" id="IPR036388">
    <property type="entry name" value="WH-like_DNA-bd_sf"/>
</dbReference>
<dbReference type="PANTHER" id="PTHR43133:SF51">
    <property type="entry name" value="RNA POLYMERASE SIGMA FACTOR"/>
    <property type="match status" value="1"/>
</dbReference>
<feature type="domain" description="RNA polymerase sigma-70 region 2" evidence="5">
    <location>
        <begin position="23"/>
        <end position="89"/>
    </location>
</feature>
<comment type="similarity">
    <text evidence="1">Belongs to the sigma-70 factor family. ECF subfamily.</text>
</comment>
<dbReference type="InterPro" id="IPR014284">
    <property type="entry name" value="RNA_pol_sigma-70_dom"/>
</dbReference>
<dbReference type="Proteomes" id="UP000008514">
    <property type="component" value="Chromosome"/>
</dbReference>
<dbReference type="Pfam" id="PF08281">
    <property type="entry name" value="Sigma70_r4_2"/>
    <property type="match status" value="1"/>
</dbReference>
<evidence type="ECO:0000313" key="8">
    <source>
        <dbReference type="Proteomes" id="UP000008514"/>
    </source>
</evidence>
<accession>K4IHQ6</accession>
<evidence type="ECO:0000256" key="4">
    <source>
        <dbReference type="ARBA" id="ARBA00023163"/>
    </source>
</evidence>
<dbReference type="HOGENOM" id="CLU_047691_3_0_10"/>
<evidence type="ECO:0000256" key="1">
    <source>
        <dbReference type="ARBA" id="ARBA00010641"/>
    </source>
</evidence>
<dbReference type="Pfam" id="PF04542">
    <property type="entry name" value="Sigma70_r2"/>
    <property type="match status" value="1"/>
</dbReference>
<dbReference type="PANTHER" id="PTHR43133">
    <property type="entry name" value="RNA POLYMERASE ECF-TYPE SIGMA FACTO"/>
    <property type="match status" value="1"/>
</dbReference>
<dbReference type="InterPro" id="IPR007627">
    <property type="entry name" value="RNA_pol_sigma70_r2"/>
</dbReference>
<name>K4IHQ6_PSYTT</name>
<dbReference type="RefSeq" id="WP_015025444.1">
    <property type="nucleotide sequence ID" value="NC_018721.1"/>
</dbReference>
<evidence type="ECO:0000256" key="2">
    <source>
        <dbReference type="ARBA" id="ARBA00023015"/>
    </source>
</evidence>
<dbReference type="GO" id="GO:0003677">
    <property type="term" value="F:DNA binding"/>
    <property type="evidence" value="ECO:0007669"/>
    <property type="project" value="InterPro"/>
</dbReference>
<dbReference type="CDD" id="cd06171">
    <property type="entry name" value="Sigma70_r4"/>
    <property type="match status" value="1"/>
</dbReference>
<dbReference type="SUPFAM" id="SSF88946">
    <property type="entry name" value="Sigma2 domain of RNA polymerase sigma factors"/>
    <property type="match status" value="1"/>
</dbReference>
<keyword evidence="2" id="KW-0805">Transcription regulation</keyword>
<dbReference type="Gene3D" id="1.10.1740.10">
    <property type="match status" value="1"/>
</dbReference>